<accession>A0AA39WP73</accession>
<evidence type="ECO:0000256" key="1">
    <source>
        <dbReference type="SAM" id="MobiDB-lite"/>
    </source>
</evidence>
<comment type="caution">
    <text evidence="2">The sequence shown here is derived from an EMBL/GenBank/DDBJ whole genome shotgun (WGS) entry which is preliminary data.</text>
</comment>
<dbReference type="AlphaFoldDB" id="A0AA39WP73"/>
<organism evidence="2 3">
    <name type="scientific">Immersiella caudata</name>
    <dbReference type="NCBI Taxonomy" id="314043"/>
    <lineage>
        <taxon>Eukaryota</taxon>
        <taxon>Fungi</taxon>
        <taxon>Dikarya</taxon>
        <taxon>Ascomycota</taxon>
        <taxon>Pezizomycotina</taxon>
        <taxon>Sordariomycetes</taxon>
        <taxon>Sordariomycetidae</taxon>
        <taxon>Sordariales</taxon>
        <taxon>Lasiosphaeriaceae</taxon>
        <taxon>Immersiella</taxon>
    </lineage>
</organism>
<name>A0AA39WP73_9PEZI</name>
<protein>
    <submittedName>
        <fullName evidence="2">Uncharacterized protein</fullName>
    </submittedName>
</protein>
<evidence type="ECO:0000313" key="3">
    <source>
        <dbReference type="Proteomes" id="UP001175000"/>
    </source>
</evidence>
<dbReference type="Proteomes" id="UP001175000">
    <property type="component" value="Unassembled WGS sequence"/>
</dbReference>
<feature type="region of interest" description="Disordered" evidence="1">
    <location>
        <begin position="1"/>
        <end position="30"/>
    </location>
</feature>
<sequence length="437" mass="48227">MNEGWIPPGTASAPSTAPPERPASSIKSSSAEDVLLPFSRPLQSDPRPLYASFFLSQFDARKYPPEALVIVNSSQRYFGLLLGPSPFGDGSNPLPYAAEALAMNHFGKLNAAPRLIRESIAPYVKALQSMSSRLAHIQHAGIDCIDEEEVMQLMFSCLYLAFWELLESVSSKHSTFLSEQKWHRFRALHPSLPPETSWSNSDPPMGPKHYLDFILDHLITISNLTAEFSDGLTKSPNLFSLQRMKKQGETVLRRLEPVLGYMMANIGGDIGQRQGASEAPARGPLWGRPLEYNLASLCRTAAVTLRLLIYDVIREQQQLVNPPGLLLIKPQGQADSNGHASCHGLELAEHRAALMAHVEAIVNMIPYSSHGNIFGVAPLCFVPAFRIAKVVLSRERTALCAEGERQDEVEKCLATECVIQQHLNFVASKKIPVKIDV</sequence>
<gene>
    <name evidence="2" type="ORF">B0T14DRAFT_554362</name>
</gene>
<evidence type="ECO:0000313" key="2">
    <source>
        <dbReference type="EMBL" id="KAK0618942.1"/>
    </source>
</evidence>
<keyword evidence="3" id="KW-1185">Reference proteome</keyword>
<dbReference type="EMBL" id="JAULSU010000004">
    <property type="protein sequence ID" value="KAK0618942.1"/>
    <property type="molecule type" value="Genomic_DNA"/>
</dbReference>
<proteinExistence type="predicted"/>
<reference evidence="2" key="1">
    <citation type="submission" date="2023-06" db="EMBL/GenBank/DDBJ databases">
        <title>Genome-scale phylogeny and comparative genomics of the fungal order Sordariales.</title>
        <authorList>
            <consortium name="Lawrence Berkeley National Laboratory"/>
            <person name="Hensen N."/>
            <person name="Bonometti L."/>
            <person name="Westerberg I."/>
            <person name="Brannstrom I.O."/>
            <person name="Guillou S."/>
            <person name="Cros-Aarteil S."/>
            <person name="Calhoun S."/>
            <person name="Haridas S."/>
            <person name="Kuo A."/>
            <person name="Mondo S."/>
            <person name="Pangilinan J."/>
            <person name="Riley R."/>
            <person name="Labutti K."/>
            <person name="Andreopoulos B."/>
            <person name="Lipzen A."/>
            <person name="Chen C."/>
            <person name="Yanf M."/>
            <person name="Daum C."/>
            <person name="Ng V."/>
            <person name="Clum A."/>
            <person name="Steindorff A."/>
            <person name="Ohm R."/>
            <person name="Martin F."/>
            <person name="Silar P."/>
            <person name="Natvig D."/>
            <person name="Lalanne C."/>
            <person name="Gautier V."/>
            <person name="Ament-Velasquez S.L."/>
            <person name="Kruys A."/>
            <person name="Hutchinson M.I."/>
            <person name="Powell A.J."/>
            <person name="Barry K."/>
            <person name="Miller A.N."/>
            <person name="Grigoriev I.V."/>
            <person name="Debuchy R."/>
            <person name="Gladieux P."/>
            <person name="Thoren M.H."/>
            <person name="Johannesson H."/>
        </authorList>
    </citation>
    <scope>NUCLEOTIDE SEQUENCE</scope>
    <source>
        <strain evidence="2">CBS 606.72</strain>
    </source>
</reference>